<protein>
    <recommendedName>
        <fullName evidence="5">Core-binding (CB) domain-containing protein</fullName>
    </recommendedName>
</protein>
<reference evidence="6 7" key="1">
    <citation type="submission" date="2019-09" db="EMBL/GenBank/DDBJ databases">
        <title>Actinomadura physcomitrii sp. nov., a novel actinomycete isolated from moss [Physcomitrium sphaericum (Ludw) Fuernr].</title>
        <authorList>
            <person name="Zhuang X."/>
            <person name="Liu C."/>
        </authorList>
    </citation>
    <scope>NUCLEOTIDE SEQUENCE [LARGE SCALE GENOMIC DNA]</scope>
    <source>
        <strain evidence="6 7">HMC1</strain>
    </source>
</reference>
<dbReference type="Pfam" id="PF14659">
    <property type="entry name" value="Phage_int_SAM_3"/>
    <property type="match status" value="1"/>
</dbReference>
<dbReference type="AlphaFoldDB" id="A0A6H9YXE4"/>
<dbReference type="GO" id="GO:0003677">
    <property type="term" value="F:DNA binding"/>
    <property type="evidence" value="ECO:0007669"/>
    <property type="project" value="UniProtKB-UniRule"/>
</dbReference>
<proteinExistence type="predicted"/>
<evidence type="ECO:0000259" key="5">
    <source>
        <dbReference type="PROSITE" id="PS51900"/>
    </source>
</evidence>
<dbReference type="EMBL" id="WBMT01000009">
    <property type="protein sequence ID" value="KAB2347264.1"/>
    <property type="molecule type" value="Genomic_DNA"/>
</dbReference>
<dbReference type="GO" id="GO:0006310">
    <property type="term" value="P:DNA recombination"/>
    <property type="evidence" value="ECO:0007669"/>
    <property type="project" value="UniProtKB-KW"/>
</dbReference>
<evidence type="ECO:0000313" key="7">
    <source>
        <dbReference type="Proteomes" id="UP000468735"/>
    </source>
</evidence>
<evidence type="ECO:0000256" key="3">
    <source>
        <dbReference type="PROSITE-ProRule" id="PRU01248"/>
    </source>
</evidence>
<dbReference type="Gene3D" id="1.10.443.10">
    <property type="entry name" value="Intergrase catalytic core"/>
    <property type="match status" value="1"/>
</dbReference>
<evidence type="ECO:0000256" key="4">
    <source>
        <dbReference type="SAM" id="MobiDB-lite"/>
    </source>
</evidence>
<dbReference type="InterPro" id="IPR010998">
    <property type="entry name" value="Integrase_recombinase_N"/>
</dbReference>
<dbReference type="Proteomes" id="UP000468735">
    <property type="component" value="Unassembled WGS sequence"/>
</dbReference>
<comment type="caution">
    <text evidence="6">The sequence shown here is derived from an EMBL/GenBank/DDBJ whole genome shotgun (WGS) entry which is preliminary data.</text>
</comment>
<name>A0A6H9YXE4_9ACTN</name>
<dbReference type="OrthoDB" id="4529782at2"/>
<evidence type="ECO:0000313" key="6">
    <source>
        <dbReference type="EMBL" id="KAB2347264.1"/>
    </source>
</evidence>
<keyword evidence="2" id="KW-0233">DNA recombination</keyword>
<gene>
    <name evidence="6" type="ORF">F8566_19775</name>
</gene>
<dbReference type="SUPFAM" id="SSF56349">
    <property type="entry name" value="DNA breaking-rejoining enzymes"/>
    <property type="match status" value="2"/>
</dbReference>
<dbReference type="InterPro" id="IPR004107">
    <property type="entry name" value="Integrase_SAM-like_N"/>
</dbReference>
<dbReference type="InterPro" id="IPR044068">
    <property type="entry name" value="CB"/>
</dbReference>
<keyword evidence="7" id="KW-1185">Reference proteome</keyword>
<keyword evidence="1 3" id="KW-0238">DNA-binding</keyword>
<evidence type="ECO:0000256" key="2">
    <source>
        <dbReference type="ARBA" id="ARBA00023172"/>
    </source>
</evidence>
<dbReference type="InterPro" id="IPR011010">
    <property type="entry name" value="DNA_brk_join_enz"/>
</dbReference>
<feature type="domain" description="Core-binding (CB)" evidence="5">
    <location>
        <begin position="149"/>
        <end position="226"/>
    </location>
</feature>
<dbReference type="Gene3D" id="1.10.150.130">
    <property type="match status" value="1"/>
</dbReference>
<accession>A0A6H9YXE4</accession>
<dbReference type="PROSITE" id="PS51900">
    <property type="entry name" value="CB"/>
    <property type="match status" value="1"/>
</dbReference>
<organism evidence="6 7">
    <name type="scientific">Actinomadura rudentiformis</name>
    <dbReference type="NCBI Taxonomy" id="359158"/>
    <lineage>
        <taxon>Bacteria</taxon>
        <taxon>Bacillati</taxon>
        <taxon>Actinomycetota</taxon>
        <taxon>Actinomycetes</taxon>
        <taxon>Streptosporangiales</taxon>
        <taxon>Thermomonosporaceae</taxon>
        <taxon>Actinomadura</taxon>
    </lineage>
</organism>
<feature type="region of interest" description="Disordered" evidence="4">
    <location>
        <begin position="30"/>
        <end position="56"/>
    </location>
</feature>
<sequence>MVGAARRRPPDPVHHAQRCIPVHRYAPGGDCGDERTGHPAAAPNPNHPPAPAFASRRQEAAGWFYPAAPAPQGQRLGNWRTGISTQRREIRLAYAEKRGKLWRARWFGPDGRLESKSGFQTKTDAENYGRDQEAAIRNNTYVDPHAGKITVNEWANLWFPALDLEPNTLDNYRYYIEVHILPAFGERELHSLEREEIAIWEKRRPVGKRTAREARSTLTNMLNDAIPRYIKTNPAARRRGKGRKGQRRIAEAERTQKAWATPLQALLLAERCALLTSSDTDFVMIVTAAFTAARWSELLGLPPECVRDGELDIHWKLYELNGRFYRGRPKDGSIRTLDVPPFLDDLLARQLTTSRSCTCRGTEDPWCRSGRYLFLSPKGAHFRRSNYSDRVIRPAADGWYPKRAARPAMPVLVDAGACWPGRPVPPWPPAVPGEPFSPPTGRGSARLVSGEDRGRCSDCRRTQLLRLDGTLIRHRTGSLECPGSQKPPAEDVPLACWLPLRHGLTPHGLRHGHQPWMDNAGIPYVLQSERMGHEVPGMRGTYAHPTPEMRVALLTALQRLWEDALAERARMAPTSGVPILDALLAEHRAL</sequence>
<feature type="region of interest" description="Disordered" evidence="4">
    <location>
        <begin position="433"/>
        <end position="452"/>
    </location>
</feature>
<dbReference type="GO" id="GO:0015074">
    <property type="term" value="P:DNA integration"/>
    <property type="evidence" value="ECO:0007669"/>
    <property type="project" value="InterPro"/>
</dbReference>
<dbReference type="InterPro" id="IPR013762">
    <property type="entry name" value="Integrase-like_cat_sf"/>
</dbReference>
<evidence type="ECO:0000256" key="1">
    <source>
        <dbReference type="ARBA" id="ARBA00023125"/>
    </source>
</evidence>